<protein>
    <submittedName>
        <fullName evidence="1">Uncharacterized protein</fullName>
    </submittedName>
</protein>
<keyword evidence="2" id="KW-1185">Reference proteome</keyword>
<sequence>MFYLQEELYLLLIQYLLYIDR</sequence>
<dbReference type="EMBL" id="JABEBT010000016">
    <property type="protein sequence ID" value="KAF7637856.1"/>
    <property type="molecule type" value="Genomic_DNA"/>
</dbReference>
<evidence type="ECO:0000313" key="1">
    <source>
        <dbReference type="EMBL" id="KAF7637856.1"/>
    </source>
</evidence>
<name>A0A8S9ZW71_9BILA</name>
<comment type="caution">
    <text evidence="1">The sequence shown here is derived from an EMBL/GenBank/DDBJ whole genome shotgun (WGS) entry which is preliminary data.</text>
</comment>
<gene>
    <name evidence="1" type="ORF">Mgra_00002559</name>
</gene>
<dbReference type="AlphaFoldDB" id="A0A8S9ZW71"/>
<reference evidence="1" key="1">
    <citation type="journal article" date="2020" name="Ecol. Evol.">
        <title>Genome structure and content of the rice root-knot nematode (Meloidogyne graminicola).</title>
        <authorList>
            <person name="Phan N.T."/>
            <person name="Danchin E.G.J."/>
            <person name="Klopp C."/>
            <person name="Perfus-Barbeoch L."/>
            <person name="Kozlowski D.K."/>
            <person name="Koutsovoulos G.D."/>
            <person name="Lopez-Roques C."/>
            <person name="Bouchez O."/>
            <person name="Zahm M."/>
            <person name="Besnard G."/>
            <person name="Bellafiore S."/>
        </authorList>
    </citation>
    <scope>NUCLEOTIDE SEQUENCE</scope>
    <source>
        <strain evidence="1">VN-18</strain>
    </source>
</reference>
<evidence type="ECO:0000313" key="2">
    <source>
        <dbReference type="Proteomes" id="UP000605970"/>
    </source>
</evidence>
<proteinExistence type="predicted"/>
<accession>A0A8S9ZW71</accession>
<organism evidence="1 2">
    <name type="scientific">Meloidogyne graminicola</name>
    <dbReference type="NCBI Taxonomy" id="189291"/>
    <lineage>
        <taxon>Eukaryota</taxon>
        <taxon>Metazoa</taxon>
        <taxon>Ecdysozoa</taxon>
        <taxon>Nematoda</taxon>
        <taxon>Chromadorea</taxon>
        <taxon>Rhabditida</taxon>
        <taxon>Tylenchina</taxon>
        <taxon>Tylenchomorpha</taxon>
        <taxon>Tylenchoidea</taxon>
        <taxon>Meloidogynidae</taxon>
        <taxon>Meloidogyninae</taxon>
        <taxon>Meloidogyne</taxon>
    </lineage>
</organism>
<dbReference type="Proteomes" id="UP000605970">
    <property type="component" value="Unassembled WGS sequence"/>
</dbReference>